<keyword evidence="1" id="KW-0472">Membrane</keyword>
<protein>
    <submittedName>
        <fullName evidence="2">Uncharacterized protein</fullName>
    </submittedName>
</protein>
<dbReference type="AlphaFoldDB" id="A0A375E7A4"/>
<reference evidence="2" key="1">
    <citation type="submission" date="2018-01" db="EMBL/GenBank/DDBJ databases">
        <authorList>
            <person name="Clerissi C."/>
        </authorList>
    </citation>
    <scope>NUCLEOTIDE SEQUENCE</scope>
    <source>
        <strain evidence="2">Cupriavidus taiwanensis STM 8556</strain>
    </source>
</reference>
<feature type="transmembrane region" description="Helical" evidence="1">
    <location>
        <begin position="33"/>
        <end position="51"/>
    </location>
</feature>
<dbReference type="Proteomes" id="UP000256952">
    <property type="component" value="Chromosome CBM2613_b"/>
</dbReference>
<comment type="caution">
    <text evidence="2">The sequence shown here is derived from an EMBL/GenBank/DDBJ whole genome shotgun (WGS) entry which is preliminary data.</text>
</comment>
<gene>
    <name evidence="2" type="ORF">CBM2613_B140196</name>
</gene>
<keyword evidence="1" id="KW-1133">Transmembrane helix</keyword>
<evidence type="ECO:0000313" key="2">
    <source>
        <dbReference type="EMBL" id="SOZ69523.1"/>
    </source>
</evidence>
<proteinExistence type="predicted"/>
<dbReference type="EMBL" id="OFTH01000039">
    <property type="protein sequence ID" value="SOZ69523.1"/>
    <property type="molecule type" value="Genomic_DNA"/>
</dbReference>
<name>A0A375E7A4_9BURK</name>
<evidence type="ECO:0000256" key="1">
    <source>
        <dbReference type="SAM" id="Phobius"/>
    </source>
</evidence>
<keyword evidence="1" id="KW-0812">Transmembrane</keyword>
<accession>A0A375E7A4</accession>
<sequence length="325" mass="34626">MQSDIGGTGADSGRGTIQTGIDVKTEVQQHRQVGLVACAAAFVALFFALSAPPAGAQGMAVLPGTGGIAQAAASQAQAAAAAVLCNAPWFRSGSHVQMEGDGVMPMSIRMTLREVKRGPTGCRAQLEVNSKSALSALMGPPVITNQVHEVVIERSAPEAQTSIESQHAVINARARYARMYGEAAFRGKGVFNYAGLDLREGTTLEGEVFSSSVSLKVYPLGSDEAVSTMDAQRATIHIGSRHVGRLQMIDTLMGRKECQPISYDKRTSLGPLMIGGELVQVEPTVMHVTDWYCPAEAFVLRTEVRQDDKVQRVDVTALERDTQAP</sequence>
<organism evidence="2">
    <name type="scientific">Cupriavidus taiwanensis</name>
    <dbReference type="NCBI Taxonomy" id="164546"/>
    <lineage>
        <taxon>Bacteria</taxon>
        <taxon>Pseudomonadati</taxon>
        <taxon>Pseudomonadota</taxon>
        <taxon>Betaproteobacteria</taxon>
        <taxon>Burkholderiales</taxon>
        <taxon>Burkholderiaceae</taxon>
        <taxon>Cupriavidus</taxon>
    </lineage>
</organism>